<dbReference type="EMBL" id="BMAT01012075">
    <property type="protein sequence ID" value="GFR85310.1"/>
    <property type="molecule type" value="Genomic_DNA"/>
</dbReference>
<organism evidence="2 3">
    <name type="scientific">Elysia marginata</name>
    <dbReference type="NCBI Taxonomy" id="1093978"/>
    <lineage>
        <taxon>Eukaryota</taxon>
        <taxon>Metazoa</taxon>
        <taxon>Spiralia</taxon>
        <taxon>Lophotrochozoa</taxon>
        <taxon>Mollusca</taxon>
        <taxon>Gastropoda</taxon>
        <taxon>Heterobranchia</taxon>
        <taxon>Euthyneura</taxon>
        <taxon>Panpulmonata</taxon>
        <taxon>Sacoglossa</taxon>
        <taxon>Placobranchoidea</taxon>
        <taxon>Plakobranchidae</taxon>
        <taxon>Elysia</taxon>
    </lineage>
</organism>
<proteinExistence type="predicted"/>
<dbReference type="Proteomes" id="UP000762676">
    <property type="component" value="Unassembled WGS sequence"/>
</dbReference>
<accession>A0AAV4GLM8</accession>
<sequence length="92" mass="10406">MPTERVQHSHKAFFFCARSQLPTRQEVHSRQRLNGENSMGKEEPPKTVLARFRSPPAAKILTAVQIVGPRPSWQEESNRLEPTVSKLMGSPV</sequence>
<protein>
    <submittedName>
        <fullName evidence="2">Uncharacterized protein</fullName>
    </submittedName>
</protein>
<name>A0AAV4GLM8_9GAST</name>
<feature type="region of interest" description="Disordered" evidence="1">
    <location>
        <begin position="72"/>
        <end position="92"/>
    </location>
</feature>
<dbReference type="AlphaFoldDB" id="A0AAV4GLM8"/>
<comment type="caution">
    <text evidence="2">The sequence shown here is derived from an EMBL/GenBank/DDBJ whole genome shotgun (WGS) entry which is preliminary data.</text>
</comment>
<evidence type="ECO:0000313" key="3">
    <source>
        <dbReference type="Proteomes" id="UP000762676"/>
    </source>
</evidence>
<evidence type="ECO:0000256" key="1">
    <source>
        <dbReference type="SAM" id="MobiDB-lite"/>
    </source>
</evidence>
<reference evidence="2 3" key="1">
    <citation type="journal article" date="2021" name="Elife">
        <title>Chloroplast acquisition without the gene transfer in kleptoplastic sea slugs, Plakobranchus ocellatus.</title>
        <authorList>
            <person name="Maeda T."/>
            <person name="Takahashi S."/>
            <person name="Yoshida T."/>
            <person name="Shimamura S."/>
            <person name="Takaki Y."/>
            <person name="Nagai Y."/>
            <person name="Toyoda A."/>
            <person name="Suzuki Y."/>
            <person name="Arimoto A."/>
            <person name="Ishii H."/>
            <person name="Satoh N."/>
            <person name="Nishiyama T."/>
            <person name="Hasebe M."/>
            <person name="Maruyama T."/>
            <person name="Minagawa J."/>
            <person name="Obokata J."/>
            <person name="Shigenobu S."/>
        </authorList>
    </citation>
    <scope>NUCLEOTIDE SEQUENCE [LARGE SCALE GENOMIC DNA]</scope>
</reference>
<keyword evidence="3" id="KW-1185">Reference proteome</keyword>
<feature type="region of interest" description="Disordered" evidence="1">
    <location>
        <begin position="24"/>
        <end position="47"/>
    </location>
</feature>
<evidence type="ECO:0000313" key="2">
    <source>
        <dbReference type="EMBL" id="GFR85310.1"/>
    </source>
</evidence>
<gene>
    <name evidence="2" type="ORF">ElyMa_006025000</name>
</gene>